<dbReference type="GO" id="GO:0020037">
    <property type="term" value="F:heme binding"/>
    <property type="evidence" value="ECO:0007669"/>
    <property type="project" value="InterPro"/>
</dbReference>
<dbReference type="GO" id="GO:0005789">
    <property type="term" value="C:endoplasmic reticulum membrane"/>
    <property type="evidence" value="ECO:0007669"/>
    <property type="project" value="UniProtKB-SubCell"/>
</dbReference>
<dbReference type="Pfam" id="PF00067">
    <property type="entry name" value="p450"/>
    <property type="match status" value="1"/>
</dbReference>
<evidence type="ECO:0000256" key="1">
    <source>
        <dbReference type="ARBA" id="ARBA00001971"/>
    </source>
</evidence>
<comment type="subcellular location">
    <subcellularLocation>
        <location evidence="4">Endoplasmic reticulum membrane</location>
        <topology evidence="4">Peripheral membrane protein</topology>
    </subcellularLocation>
    <subcellularLocation>
        <location evidence="3">Microsome membrane</location>
        <topology evidence="3">Peripheral membrane protein</topology>
    </subcellularLocation>
</comment>
<keyword evidence="7 14" id="KW-0479">Metal-binding</keyword>
<evidence type="ECO:0000256" key="2">
    <source>
        <dbReference type="ARBA" id="ARBA00003690"/>
    </source>
</evidence>
<evidence type="ECO:0000256" key="16">
    <source>
        <dbReference type="SAM" id="Phobius"/>
    </source>
</evidence>
<keyword evidence="16" id="KW-0812">Transmembrane</keyword>
<name>A0A8K0DGX3_IGNLU</name>
<comment type="function">
    <text evidence="2">May be involved in the metabolism of insect hormones and in the breakdown of synthetic insecticides.</text>
</comment>
<dbReference type="AlphaFoldDB" id="A0A8K0DGX3"/>
<keyword evidence="16" id="KW-1133">Transmembrane helix</keyword>
<evidence type="ECO:0000313" key="17">
    <source>
        <dbReference type="EMBL" id="KAF2902947.1"/>
    </source>
</evidence>
<sequence>MAIISTCPCGTILLIPIALIVCMYVYYKWSFQYWKKKGIPYLEPRIPFGTMQNPFWKPKPFGEEHRKLYSIAKEKGYKHVGLYSFTTAFYMPIDPQYVKNIMSKDFDHFTDRGFYYNEKDDPLSAHLFSIEGAKWRNLRMKLTPTFTSGKMKMMFHTLTECGKQLSDYVENVSLKEEPIDIKNILGCFTTDVIASCAFGIHCNSFKDTDSEFRKYLKRNFVVTAPQLLGIILGFAAPNLARRLGIRFVPKEVSNYFMRVIRETVEYREKNNVVRKDFMQLLLELKNNVLETGGDYQHDGKSLTMDELAAQAFVFLAAGFETSSTTMTFCLYELAVNQDIQDLLREEINFVLERHDGKLSYEAMMEMKYLEQVIEETLRKYPPLAMTNRICVADYKIPDTDKIIKKGTPVIISILGLHSDEEYFPDPERFDPERFSKENKRKIPQLSYLPFGEGPRICIGFRFGMMQVRVGLIVLLQKYVFTLNNKTKTPLKMKPFSIVLSALGDIWLDVKKIN</sequence>
<dbReference type="InterPro" id="IPR002403">
    <property type="entry name" value="Cyt_P450_E_grp-IV"/>
</dbReference>
<dbReference type="GO" id="GO:0004497">
    <property type="term" value="F:monooxygenase activity"/>
    <property type="evidence" value="ECO:0007669"/>
    <property type="project" value="UniProtKB-KW"/>
</dbReference>
<gene>
    <name evidence="17" type="ORF">ILUMI_03247</name>
</gene>
<reference evidence="17" key="1">
    <citation type="submission" date="2019-08" db="EMBL/GenBank/DDBJ databases">
        <title>The genome of the North American firefly Photinus pyralis.</title>
        <authorList>
            <consortium name="Photinus pyralis genome working group"/>
            <person name="Fallon T.R."/>
            <person name="Sander Lower S.E."/>
            <person name="Weng J.-K."/>
        </authorList>
    </citation>
    <scope>NUCLEOTIDE SEQUENCE</scope>
    <source>
        <strain evidence="17">TRF0915ILg1</strain>
        <tissue evidence="17">Whole body</tissue>
    </source>
</reference>
<protein>
    <recommendedName>
        <fullName evidence="19">Cytochrome P450</fullName>
    </recommendedName>
</protein>
<evidence type="ECO:0000256" key="10">
    <source>
        <dbReference type="ARBA" id="ARBA00023002"/>
    </source>
</evidence>
<accession>A0A8K0DGX3</accession>
<dbReference type="OrthoDB" id="2789670at2759"/>
<evidence type="ECO:0008006" key="19">
    <source>
        <dbReference type="Google" id="ProtNLM"/>
    </source>
</evidence>
<dbReference type="PANTHER" id="PTHR24292">
    <property type="entry name" value="CYTOCHROME P450"/>
    <property type="match status" value="1"/>
</dbReference>
<keyword evidence="8" id="KW-0256">Endoplasmic reticulum</keyword>
<keyword evidence="11 14" id="KW-0408">Iron</keyword>
<feature type="binding site" description="axial binding residue" evidence="14">
    <location>
        <position position="457"/>
    </location>
    <ligand>
        <name>heme</name>
        <dbReference type="ChEBI" id="CHEBI:30413"/>
    </ligand>
    <ligandPart>
        <name>Fe</name>
        <dbReference type="ChEBI" id="CHEBI:18248"/>
    </ligandPart>
</feature>
<dbReference type="PROSITE" id="PS00086">
    <property type="entry name" value="CYTOCHROME_P450"/>
    <property type="match status" value="1"/>
</dbReference>
<evidence type="ECO:0000256" key="3">
    <source>
        <dbReference type="ARBA" id="ARBA00004174"/>
    </source>
</evidence>
<dbReference type="InterPro" id="IPR036396">
    <property type="entry name" value="Cyt_P450_sf"/>
</dbReference>
<keyword evidence="10 15" id="KW-0560">Oxidoreductase</keyword>
<organism evidence="17 18">
    <name type="scientific">Ignelater luminosus</name>
    <name type="common">Cucubano</name>
    <name type="synonym">Pyrophorus luminosus</name>
    <dbReference type="NCBI Taxonomy" id="2038154"/>
    <lineage>
        <taxon>Eukaryota</taxon>
        <taxon>Metazoa</taxon>
        <taxon>Ecdysozoa</taxon>
        <taxon>Arthropoda</taxon>
        <taxon>Hexapoda</taxon>
        <taxon>Insecta</taxon>
        <taxon>Pterygota</taxon>
        <taxon>Neoptera</taxon>
        <taxon>Endopterygota</taxon>
        <taxon>Coleoptera</taxon>
        <taxon>Polyphaga</taxon>
        <taxon>Elateriformia</taxon>
        <taxon>Elateroidea</taxon>
        <taxon>Elateridae</taxon>
        <taxon>Agrypninae</taxon>
        <taxon>Pyrophorini</taxon>
        <taxon>Ignelater</taxon>
    </lineage>
</organism>
<dbReference type="PRINTS" id="PR00385">
    <property type="entry name" value="P450"/>
</dbReference>
<comment type="caution">
    <text evidence="17">The sequence shown here is derived from an EMBL/GenBank/DDBJ whole genome shotgun (WGS) entry which is preliminary data.</text>
</comment>
<dbReference type="InterPro" id="IPR050476">
    <property type="entry name" value="Insect_CytP450_Detox"/>
</dbReference>
<evidence type="ECO:0000256" key="8">
    <source>
        <dbReference type="ARBA" id="ARBA00022824"/>
    </source>
</evidence>
<dbReference type="PRINTS" id="PR00465">
    <property type="entry name" value="EP450IV"/>
</dbReference>
<evidence type="ECO:0000256" key="5">
    <source>
        <dbReference type="ARBA" id="ARBA00010617"/>
    </source>
</evidence>
<feature type="transmembrane region" description="Helical" evidence="16">
    <location>
        <begin position="12"/>
        <end position="29"/>
    </location>
</feature>
<dbReference type="PANTHER" id="PTHR24292:SF100">
    <property type="entry name" value="CYTOCHROME P450 6A16, ISOFORM B-RELATED"/>
    <property type="match status" value="1"/>
</dbReference>
<comment type="cofactor">
    <cofactor evidence="1 14">
        <name>heme</name>
        <dbReference type="ChEBI" id="CHEBI:30413"/>
    </cofactor>
</comment>
<evidence type="ECO:0000256" key="4">
    <source>
        <dbReference type="ARBA" id="ARBA00004406"/>
    </source>
</evidence>
<dbReference type="InterPro" id="IPR001128">
    <property type="entry name" value="Cyt_P450"/>
</dbReference>
<dbReference type="Proteomes" id="UP000801492">
    <property type="component" value="Unassembled WGS sequence"/>
</dbReference>
<dbReference type="CDD" id="cd11056">
    <property type="entry name" value="CYP6-like"/>
    <property type="match status" value="1"/>
</dbReference>
<dbReference type="EMBL" id="VTPC01001137">
    <property type="protein sequence ID" value="KAF2902947.1"/>
    <property type="molecule type" value="Genomic_DNA"/>
</dbReference>
<dbReference type="FunFam" id="1.10.630.10:FF:000042">
    <property type="entry name" value="Cytochrome P450"/>
    <property type="match status" value="1"/>
</dbReference>
<evidence type="ECO:0000256" key="15">
    <source>
        <dbReference type="RuleBase" id="RU000461"/>
    </source>
</evidence>
<dbReference type="GO" id="GO:0005506">
    <property type="term" value="F:iron ion binding"/>
    <property type="evidence" value="ECO:0007669"/>
    <property type="project" value="InterPro"/>
</dbReference>
<evidence type="ECO:0000313" key="18">
    <source>
        <dbReference type="Proteomes" id="UP000801492"/>
    </source>
</evidence>
<keyword evidence="9" id="KW-0492">Microsome</keyword>
<proteinExistence type="inferred from homology"/>
<keyword evidence="18" id="KW-1185">Reference proteome</keyword>
<keyword evidence="6 14" id="KW-0349">Heme</keyword>
<keyword evidence="13 16" id="KW-0472">Membrane</keyword>
<feature type="transmembrane region" description="Helical" evidence="16">
    <location>
        <begin position="220"/>
        <end position="240"/>
    </location>
</feature>
<keyword evidence="12 15" id="KW-0503">Monooxygenase</keyword>
<dbReference type="Gene3D" id="1.10.630.10">
    <property type="entry name" value="Cytochrome P450"/>
    <property type="match status" value="1"/>
</dbReference>
<evidence type="ECO:0000256" key="11">
    <source>
        <dbReference type="ARBA" id="ARBA00023004"/>
    </source>
</evidence>
<evidence type="ECO:0000256" key="6">
    <source>
        <dbReference type="ARBA" id="ARBA00022617"/>
    </source>
</evidence>
<evidence type="ECO:0000256" key="13">
    <source>
        <dbReference type="ARBA" id="ARBA00023136"/>
    </source>
</evidence>
<dbReference type="SUPFAM" id="SSF48264">
    <property type="entry name" value="Cytochrome P450"/>
    <property type="match status" value="1"/>
</dbReference>
<evidence type="ECO:0000256" key="12">
    <source>
        <dbReference type="ARBA" id="ARBA00023033"/>
    </source>
</evidence>
<evidence type="ECO:0000256" key="14">
    <source>
        <dbReference type="PIRSR" id="PIRSR602403-1"/>
    </source>
</evidence>
<dbReference type="InterPro" id="IPR017972">
    <property type="entry name" value="Cyt_P450_CS"/>
</dbReference>
<dbReference type="GO" id="GO:0016705">
    <property type="term" value="F:oxidoreductase activity, acting on paired donors, with incorporation or reduction of molecular oxygen"/>
    <property type="evidence" value="ECO:0007669"/>
    <property type="project" value="InterPro"/>
</dbReference>
<comment type="similarity">
    <text evidence="5 15">Belongs to the cytochrome P450 family.</text>
</comment>
<evidence type="ECO:0000256" key="7">
    <source>
        <dbReference type="ARBA" id="ARBA00022723"/>
    </source>
</evidence>
<evidence type="ECO:0000256" key="9">
    <source>
        <dbReference type="ARBA" id="ARBA00022848"/>
    </source>
</evidence>